<gene>
    <name evidence="10" type="ORF">HCG48_02925</name>
</gene>
<dbReference type="Pfam" id="PF12323">
    <property type="entry name" value="HTH_OrfB_IS605"/>
    <property type="match status" value="1"/>
</dbReference>
<keyword evidence="5" id="KW-0238">DNA-binding</keyword>
<evidence type="ECO:0000256" key="6">
    <source>
        <dbReference type="ARBA" id="ARBA00023172"/>
    </source>
</evidence>
<evidence type="ECO:0000313" key="10">
    <source>
        <dbReference type="EMBL" id="QIZ69663.1"/>
    </source>
</evidence>
<dbReference type="GO" id="GO:0032196">
    <property type="term" value="P:transposition"/>
    <property type="evidence" value="ECO:0007669"/>
    <property type="project" value="UniProtKB-KW"/>
</dbReference>
<evidence type="ECO:0000259" key="7">
    <source>
        <dbReference type="Pfam" id="PF01385"/>
    </source>
</evidence>
<dbReference type="AlphaFoldDB" id="A0A6H1TV82"/>
<dbReference type="NCBIfam" id="NF040570">
    <property type="entry name" value="guided_TnpB"/>
    <property type="match status" value="1"/>
</dbReference>
<evidence type="ECO:0000256" key="5">
    <source>
        <dbReference type="ARBA" id="ARBA00023125"/>
    </source>
</evidence>
<reference evidence="10 11" key="1">
    <citation type="submission" date="2020-04" db="EMBL/GenBank/DDBJ databases">
        <authorList>
            <person name="Basu S."/>
            <person name="Maruthanayagam V."/>
            <person name="Chakraborty S."/>
            <person name="Pramanik A."/>
            <person name="Mukherjee J."/>
            <person name="Brink B."/>
        </authorList>
    </citation>
    <scope>NUCLEOTIDE SEQUENCE [LARGE SCALE GENOMIC DNA]</scope>
    <source>
        <strain evidence="10 11">AP17</strain>
    </source>
</reference>
<keyword evidence="2" id="KW-0815">Transposition</keyword>
<organism evidence="10 11">
    <name type="scientific">Oxynema aestuarii AP17</name>
    <dbReference type="NCBI Taxonomy" id="2064643"/>
    <lineage>
        <taxon>Bacteria</taxon>
        <taxon>Bacillati</taxon>
        <taxon>Cyanobacteriota</taxon>
        <taxon>Cyanophyceae</taxon>
        <taxon>Oscillatoriophycideae</taxon>
        <taxon>Oscillatoriales</taxon>
        <taxon>Oscillatoriaceae</taxon>
        <taxon>Oxynema</taxon>
        <taxon>Oxynema aestuarii</taxon>
    </lineage>
</organism>
<dbReference type="Pfam" id="PF07282">
    <property type="entry name" value="Cas12f1-like_TNB"/>
    <property type="match status" value="1"/>
</dbReference>
<name>A0A6H1TV82_9CYAN</name>
<dbReference type="InterPro" id="IPR021027">
    <property type="entry name" value="Transposase_put_HTH"/>
</dbReference>
<dbReference type="InterPro" id="IPR010095">
    <property type="entry name" value="Cas12f1-like_TNB"/>
</dbReference>
<accession>A0A6H1TV82</accession>
<protein>
    <submittedName>
        <fullName evidence="10">Transposase</fullName>
    </submittedName>
</protein>
<proteinExistence type="inferred from homology"/>
<evidence type="ECO:0000313" key="11">
    <source>
        <dbReference type="Proteomes" id="UP000500857"/>
    </source>
</evidence>
<dbReference type="KEGG" id="oxy:HCG48_02925"/>
<dbReference type="GO" id="GO:0046872">
    <property type="term" value="F:metal ion binding"/>
    <property type="evidence" value="ECO:0007669"/>
    <property type="project" value="UniProtKB-KW"/>
</dbReference>
<keyword evidence="6" id="KW-0233">DNA recombination</keyword>
<evidence type="ECO:0000256" key="4">
    <source>
        <dbReference type="ARBA" id="ARBA00022833"/>
    </source>
</evidence>
<dbReference type="RefSeq" id="WP_168567820.1">
    <property type="nucleotide sequence ID" value="NZ_CP051167.1"/>
</dbReference>
<evidence type="ECO:0000259" key="8">
    <source>
        <dbReference type="Pfam" id="PF07282"/>
    </source>
</evidence>
<keyword evidence="4" id="KW-0862">Zinc</keyword>
<feature type="domain" description="Transposase putative helix-turn-helix" evidence="9">
    <location>
        <begin position="1"/>
        <end position="46"/>
    </location>
</feature>
<feature type="domain" description="Probable transposase IS891/IS1136/IS1341" evidence="7">
    <location>
        <begin position="195"/>
        <end position="290"/>
    </location>
</feature>
<evidence type="ECO:0000256" key="1">
    <source>
        <dbReference type="ARBA" id="ARBA00008761"/>
    </source>
</evidence>
<dbReference type="Proteomes" id="UP000500857">
    <property type="component" value="Chromosome"/>
</dbReference>
<dbReference type="GO" id="GO:0006310">
    <property type="term" value="P:DNA recombination"/>
    <property type="evidence" value="ECO:0007669"/>
    <property type="project" value="UniProtKB-KW"/>
</dbReference>
<dbReference type="GO" id="GO:0003677">
    <property type="term" value="F:DNA binding"/>
    <property type="evidence" value="ECO:0007669"/>
    <property type="project" value="UniProtKB-KW"/>
</dbReference>
<keyword evidence="3" id="KW-0479">Metal-binding</keyword>
<keyword evidence="11" id="KW-1185">Reference proteome</keyword>
<evidence type="ECO:0000256" key="2">
    <source>
        <dbReference type="ARBA" id="ARBA00022578"/>
    </source>
</evidence>
<feature type="domain" description="Cas12f1-like TNB" evidence="8">
    <location>
        <begin position="306"/>
        <end position="370"/>
    </location>
</feature>
<sequence>MLNLTYNYRIYPGLDQKAQMLDWLEQCRRVYNYALAERKDWIGSRKCPVNACSIKQEYIISADAPYPDYYKQQNALTEAKKAIPELKAVHSQVLQDALKRLDKSFKFVQERGFGFPRFKQFGQYRSFVFPQFKSNPINGFEIELPKIGAMPINLHRPIPEGFALKRVRVVFKPSGWYAQLILQADLSVPEIMPHGEPIGIDLGLEKFLAGSTGELVERPRFFVDWQSKLRWLQRKLRNKKKGSANYRKIQAKIRQLHEHIYSVRREFHFLTAHQLCDHAGMIFAEDLNLKMTSRGILAKHCLDAAWGSFLEILRWVGWKRGVYFAKVDPNGTSQTCPQCGAHTGKKELGERVHYCDECGYTTDRDVAAAQVVMQRGLVLAADG</sequence>
<dbReference type="EMBL" id="CP051167">
    <property type="protein sequence ID" value="QIZ69663.1"/>
    <property type="molecule type" value="Genomic_DNA"/>
</dbReference>
<evidence type="ECO:0000259" key="9">
    <source>
        <dbReference type="Pfam" id="PF12323"/>
    </source>
</evidence>
<dbReference type="InterPro" id="IPR001959">
    <property type="entry name" value="Transposase"/>
</dbReference>
<evidence type="ECO:0000256" key="3">
    <source>
        <dbReference type="ARBA" id="ARBA00022723"/>
    </source>
</evidence>
<dbReference type="Pfam" id="PF01385">
    <property type="entry name" value="OrfB_IS605"/>
    <property type="match status" value="1"/>
</dbReference>
<comment type="similarity">
    <text evidence="1">In the C-terminal section; belongs to the transposase 35 family.</text>
</comment>